<keyword evidence="12" id="KW-1185">Reference proteome</keyword>
<gene>
    <name evidence="11" type="ORF">ElP_26790</name>
</gene>
<dbReference type="Proteomes" id="UP000317835">
    <property type="component" value="Chromosome"/>
</dbReference>
<feature type="domain" description="Reverse transcriptase" evidence="10">
    <location>
        <begin position="131"/>
        <end position="365"/>
    </location>
</feature>
<evidence type="ECO:0000256" key="2">
    <source>
        <dbReference type="ARBA" id="ARBA00022679"/>
    </source>
</evidence>
<dbReference type="PANTHER" id="PTHR34047">
    <property type="entry name" value="NUCLEAR INTRON MATURASE 1, MITOCHONDRIAL-RELATED"/>
    <property type="match status" value="1"/>
</dbReference>
<keyword evidence="2" id="KW-0808">Transferase</keyword>
<dbReference type="InterPro" id="IPR051083">
    <property type="entry name" value="GrpII_Intron_Splice-Mob/Def"/>
</dbReference>
<dbReference type="Pfam" id="PF00078">
    <property type="entry name" value="RVT_1"/>
    <property type="match status" value="1"/>
</dbReference>
<evidence type="ECO:0000256" key="4">
    <source>
        <dbReference type="ARBA" id="ARBA00022723"/>
    </source>
</evidence>
<dbReference type="PANTHER" id="PTHR34047:SF7">
    <property type="entry name" value="RNA-DIRECTED DNA POLYMERASE"/>
    <property type="match status" value="1"/>
</dbReference>
<dbReference type="KEGG" id="tpla:ElP_26790"/>
<keyword evidence="5" id="KW-0460">Magnesium</keyword>
<comment type="similarity">
    <text evidence="8">Belongs to the bacterial reverse transcriptase family.</text>
</comment>
<dbReference type="GO" id="GO:0003964">
    <property type="term" value="F:RNA-directed DNA polymerase activity"/>
    <property type="evidence" value="ECO:0007669"/>
    <property type="project" value="UniProtKB-KW"/>
</dbReference>
<reference evidence="11 12" key="1">
    <citation type="submission" date="2019-02" db="EMBL/GenBank/DDBJ databases">
        <title>Deep-cultivation of Planctomycetes and their phenomic and genomic characterization uncovers novel biology.</title>
        <authorList>
            <person name="Wiegand S."/>
            <person name="Jogler M."/>
            <person name="Boedeker C."/>
            <person name="Pinto D."/>
            <person name="Vollmers J."/>
            <person name="Rivas-Marin E."/>
            <person name="Kohn T."/>
            <person name="Peeters S.H."/>
            <person name="Heuer A."/>
            <person name="Rast P."/>
            <person name="Oberbeckmann S."/>
            <person name="Bunk B."/>
            <person name="Jeske O."/>
            <person name="Meyerdierks A."/>
            <person name="Storesund J.E."/>
            <person name="Kallscheuer N."/>
            <person name="Luecker S."/>
            <person name="Lage O.M."/>
            <person name="Pohl T."/>
            <person name="Merkel B.J."/>
            <person name="Hornburger P."/>
            <person name="Mueller R.-W."/>
            <person name="Bruemmer F."/>
            <person name="Labrenz M."/>
            <person name="Spormann A.M."/>
            <person name="Op den Camp H."/>
            <person name="Overmann J."/>
            <person name="Amann R."/>
            <person name="Jetten M.S.M."/>
            <person name="Mascher T."/>
            <person name="Medema M.H."/>
            <person name="Devos D.P."/>
            <person name="Kaster A.-K."/>
            <person name="Ovreas L."/>
            <person name="Rohde M."/>
            <person name="Galperin M.Y."/>
            <person name="Jogler C."/>
        </authorList>
    </citation>
    <scope>NUCLEOTIDE SEQUENCE [LARGE SCALE GENOMIC DNA]</scope>
    <source>
        <strain evidence="11 12">ElP</strain>
    </source>
</reference>
<proteinExistence type="inferred from homology"/>
<name>A0A518H1R4_9BACT</name>
<dbReference type="PROSITE" id="PS50878">
    <property type="entry name" value="RT_POL"/>
    <property type="match status" value="1"/>
</dbReference>
<dbReference type="AlphaFoldDB" id="A0A518H1R4"/>
<evidence type="ECO:0000256" key="9">
    <source>
        <dbReference type="ARBA" id="ARBA00048173"/>
    </source>
</evidence>
<dbReference type="GO" id="GO:0046872">
    <property type="term" value="F:metal ion binding"/>
    <property type="evidence" value="ECO:0007669"/>
    <property type="project" value="UniProtKB-KW"/>
</dbReference>
<comment type="catalytic activity">
    <reaction evidence="9">
        <text>DNA(n) + a 2'-deoxyribonucleoside 5'-triphosphate = DNA(n+1) + diphosphate</text>
        <dbReference type="Rhea" id="RHEA:22508"/>
        <dbReference type="Rhea" id="RHEA-COMP:17339"/>
        <dbReference type="Rhea" id="RHEA-COMP:17340"/>
        <dbReference type="ChEBI" id="CHEBI:33019"/>
        <dbReference type="ChEBI" id="CHEBI:61560"/>
        <dbReference type="ChEBI" id="CHEBI:173112"/>
        <dbReference type="EC" id="2.7.7.49"/>
    </reaction>
</comment>
<protein>
    <recommendedName>
        <fullName evidence="1">RNA-directed DNA polymerase</fullName>
        <ecNumber evidence="1">2.7.7.49</ecNumber>
    </recommendedName>
</protein>
<dbReference type="InterPro" id="IPR000123">
    <property type="entry name" value="Reverse_transcriptase_msDNA"/>
</dbReference>
<evidence type="ECO:0000256" key="3">
    <source>
        <dbReference type="ARBA" id="ARBA00022695"/>
    </source>
</evidence>
<dbReference type="EC" id="2.7.7.49" evidence="1"/>
<evidence type="ECO:0000256" key="5">
    <source>
        <dbReference type="ARBA" id="ARBA00022842"/>
    </source>
</evidence>
<organism evidence="11 12">
    <name type="scientific">Tautonia plasticadhaerens</name>
    <dbReference type="NCBI Taxonomy" id="2527974"/>
    <lineage>
        <taxon>Bacteria</taxon>
        <taxon>Pseudomonadati</taxon>
        <taxon>Planctomycetota</taxon>
        <taxon>Planctomycetia</taxon>
        <taxon>Isosphaerales</taxon>
        <taxon>Isosphaeraceae</taxon>
        <taxon>Tautonia</taxon>
    </lineage>
</organism>
<dbReference type="PRINTS" id="PR00866">
    <property type="entry name" value="RNADNAPOLMS"/>
</dbReference>
<evidence type="ECO:0000256" key="7">
    <source>
        <dbReference type="ARBA" id="ARBA00023118"/>
    </source>
</evidence>
<evidence type="ECO:0000313" key="11">
    <source>
        <dbReference type="EMBL" id="QDV34783.1"/>
    </source>
</evidence>
<dbReference type="EMBL" id="CP036426">
    <property type="protein sequence ID" value="QDV34783.1"/>
    <property type="molecule type" value="Genomic_DNA"/>
</dbReference>
<keyword evidence="4" id="KW-0479">Metal-binding</keyword>
<evidence type="ECO:0000256" key="8">
    <source>
        <dbReference type="ARBA" id="ARBA00034120"/>
    </source>
</evidence>
<keyword evidence="6 11" id="KW-0695">RNA-directed DNA polymerase</keyword>
<dbReference type="CDD" id="cd03487">
    <property type="entry name" value="RT_Bac_retron_II"/>
    <property type="match status" value="1"/>
</dbReference>
<evidence type="ECO:0000259" key="10">
    <source>
        <dbReference type="PROSITE" id="PS50878"/>
    </source>
</evidence>
<accession>A0A518H1R4</accession>
<dbReference type="InterPro" id="IPR000477">
    <property type="entry name" value="RT_dom"/>
</dbReference>
<dbReference type="GO" id="GO:0003723">
    <property type="term" value="F:RNA binding"/>
    <property type="evidence" value="ECO:0007669"/>
    <property type="project" value="InterPro"/>
</dbReference>
<dbReference type="InterPro" id="IPR043502">
    <property type="entry name" value="DNA/RNA_pol_sf"/>
</dbReference>
<dbReference type="OrthoDB" id="9788687at2"/>
<keyword evidence="3" id="KW-0548">Nucleotidyltransferase</keyword>
<dbReference type="RefSeq" id="WP_145269925.1">
    <property type="nucleotide sequence ID" value="NZ_CP036426.1"/>
</dbReference>
<evidence type="ECO:0000256" key="6">
    <source>
        <dbReference type="ARBA" id="ARBA00022918"/>
    </source>
</evidence>
<keyword evidence="7" id="KW-0051">Antiviral defense</keyword>
<evidence type="ECO:0000256" key="1">
    <source>
        <dbReference type="ARBA" id="ARBA00012493"/>
    </source>
</evidence>
<dbReference type="SUPFAM" id="SSF56672">
    <property type="entry name" value="DNA/RNA polymerases"/>
    <property type="match status" value="1"/>
</dbReference>
<evidence type="ECO:0000313" key="12">
    <source>
        <dbReference type="Proteomes" id="UP000317835"/>
    </source>
</evidence>
<sequence>MSRTTDLTSLWRAIERAGGIDSYVNGQLSERGFLVERREIDTLSDREREAYKKQLKEEAARRLELRREAWQAYKARHIVHLGEGIFWDDHATEDKWDAPDAEERAAENELPPLDGPRDLAEALGLTIPQLRWLAFHRDAATSIHYARFTVAKRDGSERAIWAPMPTLKAAQRWILRNISEKLPIHGASHGFLPGRSIKSNAQEHVGSKLVLKMDLADFFPSVTYPRVRGIFRRAGYREQVSTLLALICTEAPREVVEEGGTTYYVALGPRCLPQGAPTSPSLTNTLCLRLDRRLSGLARSLGWRYTRYADDLTFSLPASHGGEPRLGALLGGARRVVESEGFAVRLDKTRVARAGARQQVTGLVVNGEGPARVPRRLRRQLRAAAHNLEVGRAGPDADPVDRLAGLASFVCMTDPALGAALLGRLRGGSAG</sequence>
<dbReference type="GO" id="GO:0051607">
    <property type="term" value="P:defense response to virus"/>
    <property type="evidence" value="ECO:0007669"/>
    <property type="project" value="UniProtKB-KW"/>
</dbReference>